<dbReference type="EMBL" id="JAANBB010000002">
    <property type="protein sequence ID" value="KAF7557985.1"/>
    <property type="molecule type" value="Genomic_DNA"/>
</dbReference>
<keyword evidence="2" id="KW-1133">Transmembrane helix</keyword>
<evidence type="ECO:0000313" key="3">
    <source>
        <dbReference type="EMBL" id="KAF7557985.1"/>
    </source>
</evidence>
<keyword evidence="2" id="KW-0812">Transmembrane</keyword>
<feature type="transmembrane region" description="Helical" evidence="2">
    <location>
        <begin position="6"/>
        <end position="33"/>
    </location>
</feature>
<dbReference type="AlphaFoldDB" id="A0A9P5LLA3"/>
<evidence type="ECO:0000313" key="4">
    <source>
        <dbReference type="Proteomes" id="UP000722485"/>
    </source>
</evidence>
<feature type="transmembrane region" description="Helical" evidence="2">
    <location>
        <begin position="75"/>
        <end position="101"/>
    </location>
</feature>
<gene>
    <name evidence="3" type="ORF">G7Z17_g225</name>
</gene>
<organism evidence="3 4">
    <name type="scientific">Cylindrodendrum hubeiense</name>
    <dbReference type="NCBI Taxonomy" id="595255"/>
    <lineage>
        <taxon>Eukaryota</taxon>
        <taxon>Fungi</taxon>
        <taxon>Dikarya</taxon>
        <taxon>Ascomycota</taxon>
        <taxon>Pezizomycotina</taxon>
        <taxon>Sordariomycetes</taxon>
        <taxon>Hypocreomycetidae</taxon>
        <taxon>Hypocreales</taxon>
        <taxon>Nectriaceae</taxon>
        <taxon>Cylindrodendrum</taxon>
    </lineage>
</organism>
<feature type="transmembrane region" description="Helical" evidence="2">
    <location>
        <begin position="675"/>
        <end position="700"/>
    </location>
</feature>
<dbReference type="OrthoDB" id="3034003at2759"/>
<keyword evidence="2" id="KW-0472">Membrane</keyword>
<evidence type="ECO:0000256" key="1">
    <source>
        <dbReference type="SAM" id="MobiDB-lite"/>
    </source>
</evidence>
<accession>A0A9P5LLA3</accession>
<evidence type="ECO:0000256" key="2">
    <source>
        <dbReference type="SAM" id="Phobius"/>
    </source>
</evidence>
<proteinExistence type="predicted"/>
<protein>
    <submittedName>
        <fullName evidence="3">Uncharacterized protein</fullName>
    </submittedName>
</protein>
<reference evidence="3" key="1">
    <citation type="submission" date="2020-03" db="EMBL/GenBank/DDBJ databases">
        <title>Draft Genome Sequence of Cylindrodendrum hubeiense.</title>
        <authorList>
            <person name="Buettner E."/>
            <person name="Kellner H."/>
        </authorList>
    </citation>
    <scope>NUCLEOTIDE SEQUENCE</scope>
    <source>
        <strain evidence="3">IHI 201604</strain>
    </source>
</reference>
<sequence length="802" mass="87845">MVELTVGYAAGIIAFGIVVAQLWCPTALTFILAGQLRDRETAATWTVAGKFLQSSFWPSLLQADSAKTRGVRRSIFLTTLSIPLIAILVSIAGIVTPLGLYERDELDDTYVPATFQYASDSSAFYSGTSRRRGLPFTRTCIYPSACYAPCPYTADVEVFVDDGLSVNCSSKYGTNTTVPNVLYEIYKSGTKDRKTTISNYFDIEWRQLTTQYNRELNNGTPYASGSFRLLQSFALDDSIQAVEGLVVDSKNGRIGLRNHTLPVGHSRGVMWSEDLLFLEPEVECVDTNTTIDFSISVGSVSDASASISISNVALTDRGGFVNLNTTDPSKDQRNGLNKPDLKTRAYQSAWLTNKNSMLLMNITDPTDKANGTTLFSRIDSKVDKTFRIHEPQDVQTDYKALGLIDDFSAHLIDSFAADDGDQIYSNTYGVTTADFDDATCNIIRGVPKRLDDGPGAIFEDGSKWSSPLYTCASAVKATIKTVTFFYNGTQETLDNLVIQKIEDKKYRDEKDMPLWGIEDWFYTLDQMQPIWGILNPALEDFQNISTIRAPSFYMVGSGEGGAAQILDTQQPLMNTPGSIVPIGAMQTIATYSSSMDFTVLPFDFTAKNSLSLWMKWKTLSSSADTVSSIMKLLWTDMASSAIVGTKGVLGAGNDDPDDAASINVLPVVHRVKYRWAFGIPAFMVLLCMGIIFLLTAASVVTGQSSVSALGHRLKQVAAGRVLTTIFHPDSSNFVMSPSNWSKINGGKVMEMTHGHAKKGGEGGPPFSSETPPPGSQSQEYFPLKPQGQQLHDRHLDDIHVSR</sequence>
<feature type="region of interest" description="Disordered" evidence="1">
    <location>
        <begin position="752"/>
        <end position="802"/>
    </location>
</feature>
<name>A0A9P5LLA3_9HYPO</name>
<feature type="compositionally biased region" description="Basic and acidic residues" evidence="1">
    <location>
        <begin position="790"/>
        <end position="802"/>
    </location>
</feature>
<keyword evidence="4" id="KW-1185">Reference proteome</keyword>
<comment type="caution">
    <text evidence="3">The sequence shown here is derived from an EMBL/GenBank/DDBJ whole genome shotgun (WGS) entry which is preliminary data.</text>
</comment>
<dbReference type="Proteomes" id="UP000722485">
    <property type="component" value="Unassembled WGS sequence"/>
</dbReference>